<dbReference type="Gene3D" id="3.40.50.850">
    <property type="entry name" value="Isochorismatase-like"/>
    <property type="match status" value="1"/>
</dbReference>
<gene>
    <name evidence="2" type="ORF">LCGC14_0824500</name>
</gene>
<sequence length="133" mass="14000">MLMSADDSSVVLVDLQQKLMPAIDHGEVVLSQCLRLAGIAKALGVPVLGTEQSPDSLGPNATEVREVCSQTIVKSRFDACADGLVPALSSQRKTVLVAGCEAHVCMLQTALGLIDAGFQVWGGRRRSGLAKRV</sequence>
<dbReference type="PANTHER" id="PTHR14119:SF3">
    <property type="entry name" value="ISOCHORISMATASE DOMAIN-CONTAINING PROTEIN 2"/>
    <property type="match status" value="1"/>
</dbReference>
<accession>A0A0F9SQE9</accession>
<dbReference type="Pfam" id="PF00857">
    <property type="entry name" value="Isochorismatase"/>
    <property type="match status" value="1"/>
</dbReference>
<dbReference type="InterPro" id="IPR050993">
    <property type="entry name" value="Isochorismatase_domain"/>
</dbReference>
<evidence type="ECO:0000259" key="1">
    <source>
        <dbReference type="Pfam" id="PF00857"/>
    </source>
</evidence>
<dbReference type="SUPFAM" id="SSF52499">
    <property type="entry name" value="Isochorismatase-like hydrolases"/>
    <property type="match status" value="1"/>
</dbReference>
<evidence type="ECO:0000313" key="2">
    <source>
        <dbReference type="EMBL" id="KKN31393.1"/>
    </source>
</evidence>
<proteinExistence type="predicted"/>
<name>A0A0F9SQE9_9ZZZZ</name>
<dbReference type="EMBL" id="LAZR01002333">
    <property type="protein sequence ID" value="KKN31393.1"/>
    <property type="molecule type" value="Genomic_DNA"/>
</dbReference>
<dbReference type="InterPro" id="IPR000868">
    <property type="entry name" value="Isochorismatase-like_dom"/>
</dbReference>
<dbReference type="PANTHER" id="PTHR14119">
    <property type="entry name" value="HYDROLASE"/>
    <property type="match status" value="1"/>
</dbReference>
<reference evidence="2" key="1">
    <citation type="journal article" date="2015" name="Nature">
        <title>Complex archaea that bridge the gap between prokaryotes and eukaryotes.</title>
        <authorList>
            <person name="Spang A."/>
            <person name="Saw J.H."/>
            <person name="Jorgensen S.L."/>
            <person name="Zaremba-Niedzwiedzka K."/>
            <person name="Martijn J."/>
            <person name="Lind A.E."/>
            <person name="van Eijk R."/>
            <person name="Schleper C."/>
            <person name="Guy L."/>
            <person name="Ettema T.J."/>
        </authorList>
    </citation>
    <scope>NUCLEOTIDE SEQUENCE</scope>
</reference>
<protein>
    <recommendedName>
        <fullName evidence="1">Isochorismatase-like domain-containing protein</fullName>
    </recommendedName>
</protein>
<organism evidence="2">
    <name type="scientific">marine sediment metagenome</name>
    <dbReference type="NCBI Taxonomy" id="412755"/>
    <lineage>
        <taxon>unclassified sequences</taxon>
        <taxon>metagenomes</taxon>
        <taxon>ecological metagenomes</taxon>
    </lineage>
</organism>
<comment type="caution">
    <text evidence="2">The sequence shown here is derived from an EMBL/GenBank/DDBJ whole genome shotgun (WGS) entry which is preliminary data.</text>
</comment>
<dbReference type="AlphaFoldDB" id="A0A0F9SQE9"/>
<dbReference type="InterPro" id="IPR036380">
    <property type="entry name" value="Isochorismatase-like_sf"/>
</dbReference>
<feature type="domain" description="Isochorismatase-like" evidence="1">
    <location>
        <begin position="10"/>
        <end position="121"/>
    </location>
</feature>